<evidence type="ECO:0000256" key="4">
    <source>
        <dbReference type="ARBA" id="ARBA00048461"/>
    </source>
</evidence>
<feature type="chain" id="PRO_5034749049" description="Fungal lipase-type domain-containing protein" evidence="5">
    <location>
        <begin position="19"/>
        <end position="295"/>
    </location>
</feature>
<dbReference type="InterPro" id="IPR002921">
    <property type="entry name" value="Fungal_lipase-type"/>
</dbReference>
<comment type="caution">
    <text evidence="7">The sequence shown here is derived from an EMBL/GenBank/DDBJ whole genome shotgun (WGS) entry which is preliminary data.</text>
</comment>
<dbReference type="CDD" id="cd00519">
    <property type="entry name" value="Lipase_3"/>
    <property type="match status" value="1"/>
</dbReference>
<dbReference type="EMBL" id="JADOXO010000551">
    <property type="protein sequence ID" value="KAF9802820.1"/>
    <property type="molecule type" value="Genomic_DNA"/>
</dbReference>
<keyword evidence="5" id="KW-0732">Signal</keyword>
<reference evidence="7" key="2">
    <citation type="journal article" name="Front. Microbiol.">
        <title>Degradative Capacity of Two Strains of Rhodonia placenta: From Phenotype to Genotype.</title>
        <authorList>
            <person name="Kolle M."/>
            <person name="Horta M.A.C."/>
            <person name="Nowrousian M."/>
            <person name="Ohm R.A."/>
            <person name="Benz J.P."/>
            <person name="Pilgard A."/>
        </authorList>
    </citation>
    <scope>NUCLEOTIDE SEQUENCE</scope>
    <source>
        <strain evidence="7">FPRL280</strain>
    </source>
</reference>
<evidence type="ECO:0000256" key="3">
    <source>
        <dbReference type="ARBA" id="ARBA00047591"/>
    </source>
</evidence>
<gene>
    <name evidence="7" type="ORF">IEO21_09816</name>
</gene>
<accession>A0A8H7TXW7</accession>
<comment type="similarity">
    <text evidence="2">Belongs to the AB hydrolase superfamily. Lipase family. Class 3 subfamily.</text>
</comment>
<evidence type="ECO:0000313" key="8">
    <source>
        <dbReference type="Proteomes" id="UP000639403"/>
    </source>
</evidence>
<comment type="catalytic activity">
    <reaction evidence="3">
        <text>a diacylglycerol + H2O = a monoacylglycerol + a fatty acid + H(+)</text>
        <dbReference type="Rhea" id="RHEA:32731"/>
        <dbReference type="ChEBI" id="CHEBI:15377"/>
        <dbReference type="ChEBI" id="CHEBI:15378"/>
        <dbReference type="ChEBI" id="CHEBI:17408"/>
        <dbReference type="ChEBI" id="CHEBI:18035"/>
        <dbReference type="ChEBI" id="CHEBI:28868"/>
    </reaction>
</comment>
<evidence type="ECO:0000256" key="5">
    <source>
        <dbReference type="SAM" id="SignalP"/>
    </source>
</evidence>
<organism evidence="7 8">
    <name type="scientific">Rhodonia placenta</name>
    <dbReference type="NCBI Taxonomy" id="104341"/>
    <lineage>
        <taxon>Eukaryota</taxon>
        <taxon>Fungi</taxon>
        <taxon>Dikarya</taxon>
        <taxon>Basidiomycota</taxon>
        <taxon>Agaricomycotina</taxon>
        <taxon>Agaricomycetes</taxon>
        <taxon>Polyporales</taxon>
        <taxon>Adustoporiaceae</taxon>
        <taxon>Rhodonia</taxon>
    </lineage>
</organism>
<dbReference type="InterPro" id="IPR029058">
    <property type="entry name" value="AB_hydrolase_fold"/>
</dbReference>
<evidence type="ECO:0000313" key="7">
    <source>
        <dbReference type="EMBL" id="KAF9802820.1"/>
    </source>
</evidence>
<feature type="signal peptide" evidence="5">
    <location>
        <begin position="1"/>
        <end position="18"/>
    </location>
</feature>
<keyword evidence="1" id="KW-1015">Disulfide bond</keyword>
<reference evidence="7" key="1">
    <citation type="submission" date="2020-11" db="EMBL/GenBank/DDBJ databases">
        <authorList>
            <person name="Koelle M."/>
            <person name="Horta M.A.C."/>
            <person name="Nowrousian M."/>
            <person name="Ohm R.A."/>
            <person name="Benz P."/>
            <person name="Pilgard A."/>
        </authorList>
    </citation>
    <scope>NUCLEOTIDE SEQUENCE</scope>
    <source>
        <strain evidence="7">FPRL280</strain>
    </source>
</reference>
<dbReference type="Pfam" id="PF01764">
    <property type="entry name" value="Lipase_3"/>
    <property type="match status" value="1"/>
</dbReference>
<dbReference type="AlphaFoldDB" id="A0A8H7TXW7"/>
<dbReference type="SUPFAM" id="SSF53474">
    <property type="entry name" value="alpha/beta-Hydrolases"/>
    <property type="match status" value="1"/>
</dbReference>
<name>A0A8H7TXW7_9APHY</name>
<protein>
    <recommendedName>
        <fullName evidence="6">Fungal lipase-type domain-containing protein</fullName>
    </recommendedName>
</protein>
<evidence type="ECO:0000256" key="1">
    <source>
        <dbReference type="ARBA" id="ARBA00023157"/>
    </source>
</evidence>
<dbReference type="GO" id="GO:0006629">
    <property type="term" value="P:lipid metabolic process"/>
    <property type="evidence" value="ECO:0007669"/>
    <property type="project" value="InterPro"/>
</dbReference>
<sequence length="295" mass="30708">MFSFTLGALLAAASAVQAAPGLRARQAITALGTSQISAFQPYTYYASAGYCAASETVTWSCGANCEANPTFEPVASGGYVGYDPTLETVIVSHQGTDPEEILPLVTDADIVKTNLDSSLFPGLSSDIEVHEGFADAQAATATDVLAAVQTTISQYGATQVTVVGHSLGSVQPLGAAIALLDAIYLPLHISDATFTFIGYGLPRVGNQAFANYVDAQPTSITHINNEEDPIPICPGMFLGFVHPSGEVHIEDSGEWAACPGQDNPSTQCIVGDVPEIWDGDESDHDGPYGGVEMGC</sequence>
<evidence type="ECO:0000259" key="6">
    <source>
        <dbReference type="Pfam" id="PF01764"/>
    </source>
</evidence>
<feature type="domain" description="Fungal lipase-type" evidence="6">
    <location>
        <begin position="91"/>
        <end position="236"/>
    </location>
</feature>
<dbReference type="PANTHER" id="PTHR45856">
    <property type="entry name" value="ALPHA/BETA-HYDROLASES SUPERFAMILY PROTEIN"/>
    <property type="match status" value="1"/>
</dbReference>
<dbReference type="PANTHER" id="PTHR45856:SF25">
    <property type="entry name" value="FUNGAL LIPASE-LIKE DOMAIN-CONTAINING PROTEIN"/>
    <property type="match status" value="1"/>
</dbReference>
<evidence type="ECO:0000256" key="2">
    <source>
        <dbReference type="ARBA" id="ARBA00043996"/>
    </source>
</evidence>
<dbReference type="Gene3D" id="3.40.50.1820">
    <property type="entry name" value="alpha/beta hydrolase"/>
    <property type="match status" value="1"/>
</dbReference>
<dbReference type="Proteomes" id="UP000639403">
    <property type="component" value="Unassembled WGS sequence"/>
</dbReference>
<comment type="catalytic activity">
    <reaction evidence="4">
        <text>a monoacylglycerol + H2O = glycerol + a fatty acid + H(+)</text>
        <dbReference type="Rhea" id="RHEA:15245"/>
        <dbReference type="ChEBI" id="CHEBI:15377"/>
        <dbReference type="ChEBI" id="CHEBI:15378"/>
        <dbReference type="ChEBI" id="CHEBI:17408"/>
        <dbReference type="ChEBI" id="CHEBI:17754"/>
        <dbReference type="ChEBI" id="CHEBI:28868"/>
    </reaction>
</comment>
<proteinExistence type="inferred from homology"/>
<dbReference type="InterPro" id="IPR051218">
    <property type="entry name" value="Sec_MonoDiacylglyc_Lipase"/>
</dbReference>